<organism evidence="1 2">
    <name type="scientific">Paenibacillus mucilaginosus (strain KNP414)</name>
    <dbReference type="NCBI Taxonomy" id="1036673"/>
    <lineage>
        <taxon>Bacteria</taxon>
        <taxon>Bacillati</taxon>
        <taxon>Bacillota</taxon>
        <taxon>Bacilli</taxon>
        <taxon>Bacillales</taxon>
        <taxon>Paenibacillaceae</taxon>
        <taxon>Paenibacillus</taxon>
    </lineage>
</organism>
<dbReference type="EMBL" id="CP002869">
    <property type="protein sequence ID" value="AEI39979.1"/>
    <property type="molecule type" value="Genomic_DNA"/>
</dbReference>
<gene>
    <name evidence="1" type="ordered locus">KNP414_01415</name>
</gene>
<dbReference type="Proteomes" id="UP000006620">
    <property type="component" value="Chromosome"/>
</dbReference>
<dbReference type="PATRIC" id="fig|1036673.3.peg.1240"/>
<name>F8FL60_PAEMK</name>
<accession>F8FL60</accession>
<dbReference type="AlphaFoldDB" id="F8FL60"/>
<reference evidence="1 2" key="2">
    <citation type="journal article" date="2013" name="Genome Announc.">
        <title>Genome Sequence of Growth-Improving Paenibacillus mucilaginosus Strain KNP414.</title>
        <authorList>
            <person name="Lu J.J."/>
            <person name="Wang J.F."/>
            <person name="Hu X.F."/>
        </authorList>
    </citation>
    <scope>NUCLEOTIDE SEQUENCE [LARGE SCALE GENOMIC DNA]</scope>
    <source>
        <strain evidence="1 2">KNP414</strain>
    </source>
</reference>
<dbReference type="KEGG" id="pms:KNP414_01415"/>
<sequence>MPSEYDAALCFVRTPDREGRPLQEELAADLHGIFPGASLDLEPKSEDGFEIVVARMNGLGPWGSEEELLGRMEREMPESWWTWLAGYRLLVTPKEDAGPCRLKNNRKEARTHECQ</sequence>
<protein>
    <submittedName>
        <fullName evidence="1">Uncharacterized protein</fullName>
    </submittedName>
</protein>
<evidence type="ECO:0000313" key="2">
    <source>
        <dbReference type="Proteomes" id="UP000006620"/>
    </source>
</evidence>
<dbReference type="HOGENOM" id="CLU_2106552_0_0_9"/>
<evidence type="ECO:0000313" key="1">
    <source>
        <dbReference type="EMBL" id="AEI39979.1"/>
    </source>
</evidence>
<proteinExistence type="predicted"/>
<reference evidence="2" key="1">
    <citation type="submission" date="2011-06" db="EMBL/GenBank/DDBJ databases">
        <title>Complete genome sequence of Paenibacillus mucilaginosus KNP414.</title>
        <authorList>
            <person name="Wang J."/>
            <person name="Hu S."/>
            <person name="Hu X."/>
            <person name="Zhang B."/>
            <person name="Dong D."/>
            <person name="Zhang S."/>
            <person name="Zhao K."/>
            <person name="Wu D."/>
        </authorList>
    </citation>
    <scope>NUCLEOTIDE SEQUENCE [LARGE SCALE GENOMIC DNA]</scope>
    <source>
        <strain evidence="2">KNP414</strain>
    </source>
</reference>
<dbReference type="RefSeq" id="WP_013915141.1">
    <property type="nucleotide sequence ID" value="NC_015690.1"/>
</dbReference>